<dbReference type="GO" id="GO:0005737">
    <property type="term" value="C:cytoplasm"/>
    <property type="evidence" value="ECO:0007669"/>
    <property type="project" value="TreeGrafter"/>
</dbReference>
<gene>
    <name evidence="5" type="ORF">H8876_02630</name>
</gene>
<dbReference type="InterPro" id="IPR000182">
    <property type="entry name" value="GNAT_dom"/>
</dbReference>
<dbReference type="Pfam" id="PF13302">
    <property type="entry name" value="Acetyltransf_3"/>
    <property type="match status" value="1"/>
</dbReference>
<dbReference type="Gene3D" id="3.40.630.30">
    <property type="match status" value="1"/>
</dbReference>
<dbReference type="RefSeq" id="WP_249286404.1">
    <property type="nucleotide sequence ID" value="NZ_JACRWC010000039.1"/>
</dbReference>
<proteinExistence type="inferred from homology"/>
<keyword evidence="1" id="KW-0808">Transferase</keyword>
<protein>
    <submittedName>
        <fullName evidence="5">GNAT family N-acetyltransferase</fullName>
    </submittedName>
</protein>
<dbReference type="Proteomes" id="UP000644115">
    <property type="component" value="Unassembled WGS sequence"/>
</dbReference>
<keyword evidence="2" id="KW-0012">Acyltransferase</keyword>
<comment type="similarity">
    <text evidence="3">Belongs to the acetyltransferase family. RimJ subfamily.</text>
</comment>
<dbReference type="InterPro" id="IPR051531">
    <property type="entry name" value="N-acetyltransferase"/>
</dbReference>
<reference evidence="5" key="1">
    <citation type="submission" date="2020-08" db="EMBL/GenBank/DDBJ databases">
        <authorList>
            <person name="Liu C."/>
            <person name="Sun Q."/>
        </authorList>
    </citation>
    <scope>NUCLEOTIDE SEQUENCE</scope>
    <source>
        <strain evidence="5">BX16</strain>
    </source>
</reference>
<feature type="domain" description="N-acetyltransferase" evidence="4">
    <location>
        <begin position="15"/>
        <end position="173"/>
    </location>
</feature>
<accession>A0A923SLB0</accession>
<evidence type="ECO:0000259" key="4">
    <source>
        <dbReference type="PROSITE" id="PS51186"/>
    </source>
</evidence>
<organism evidence="5 6">
    <name type="scientific">Lentihominibacter faecis</name>
    <dbReference type="NCBI Taxonomy" id="2764712"/>
    <lineage>
        <taxon>Bacteria</taxon>
        <taxon>Bacillati</taxon>
        <taxon>Bacillota</taxon>
        <taxon>Clostridia</taxon>
        <taxon>Peptostreptococcales</taxon>
        <taxon>Anaerovoracaceae</taxon>
        <taxon>Lentihominibacter</taxon>
    </lineage>
</organism>
<sequence length="189" mass="21716">MIRKQMVQPLETERLQLRGWKRSDAPQLYAYASNPNVGPKAGWKPHESIAESRKIIETVFRESRVWAIIEKTGGRIIGSIGLSEDRLRPGVRSLELGYSLAEEFWGHGLMTEAAKRVIAYGFEYVGLDVMMIRTGEENIASQRIIEKCGFQYEGTLRRIYKIYDGTIKPVRCYTMLREEYDSLRHAGVL</sequence>
<dbReference type="PANTHER" id="PTHR43792">
    <property type="entry name" value="GNAT FAMILY, PUTATIVE (AFU_ORTHOLOGUE AFUA_3G00765)-RELATED-RELATED"/>
    <property type="match status" value="1"/>
</dbReference>
<dbReference type="GO" id="GO:0008999">
    <property type="term" value="F:protein-N-terminal-alanine acetyltransferase activity"/>
    <property type="evidence" value="ECO:0007669"/>
    <property type="project" value="TreeGrafter"/>
</dbReference>
<evidence type="ECO:0000256" key="1">
    <source>
        <dbReference type="ARBA" id="ARBA00022679"/>
    </source>
</evidence>
<comment type="caution">
    <text evidence="5">The sequence shown here is derived from an EMBL/GenBank/DDBJ whole genome shotgun (WGS) entry which is preliminary data.</text>
</comment>
<dbReference type="PANTHER" id="PTHR43792:SF8">
    <property type="entry name" value="[RIBOSOMAL PROTEIN US5]-ALANINE N-ACETYLTRANSFERASE"/>
    <property type="match status" value="1"/>
</dbReference>
<dbReference type="EMBL" id="JACRWC010000039">
    <property type="protein sequence ID" value="MBC5998897.1"/>
    <property type="molecule type" value="Genomic_DNA"/>
</dbReference>
<evidence type="ECO:0000256" key="3">
    <source>
        <dbReference type="ARBA" id="ARBA00038502"/>
    </source>
</evidence>
<dbReference type="AlphaFoldDB" id="A0A923SLB0"/>
<evidence type="ECO:0000313" key="6">
    <source>
        <dbReference type="Proteomes" id="UP000644115"/>
    </source>
</evidence>
<dbReference type="PROSITE" id="PS51186">
    <property type="entry name" value="GNAT"/>
    <property type="match status" value="1"/>
</dbReference>
<dbReference type="SUPFAM" id="SSF55729">
    <property type="entry name" value="Acyl-CoA N-acyltransferases (Nat)"/>
    <property type="match status" value="1"/>
</dbReference>
<keyword evidence="6" id="KW-1185">Reference proteome</keyword>
<name>A0A923SLB0_9FIRM</name>
<evidence type="ECO:0000313" key="5">
    <source>
        <dbReference type="EMBL" id="MBC5998897.1"/>
    </source>
</evidence>
<evidence type="ECO:0000256" key="2">
    <source>
        <dbReference type="ARBA" id="ARBA00023315"/>
    </source>
</evidence>
<dbReference type="InterPro" id="IPR016181">
    <property type="entry name" value="Acyl_CoA_acyltransferase"/>
</dbReference>